<proteinExistence type="predicted"/>
<dbReference type="EMBL" id="JAFCIX010000093">
    <property type="protein sequence ID" value="KAH6598911.1"/>
    <property type="molecule type" value="Genomic_DNA"/>
</dbReference>
<comment type="caution">
    <text evidence="1">The sequence shown here is derived from an EMBL/GenBank/DDBJ whole genome shotgun (WGS) entry which is preliminary data.</text>
</comment>
<reference evidence="1 2" key="1">
    <citation type="submission" date="2021-02" db="EMBL/GenBank/DDBJ databases">
        <title>Variation within the Batrachochytrium salamandrivorans European outbreak.</title>
        <authorList>
            <person name="Kelly M."/>
            <person name="Pasmans F."/>
            <person name="Shea T.P."/>
            <person name="Munoz J.F."/>
            <person name="Carranza S."/>
            <person name="Cuomo C.A."/>
            <person name="Martel A."/>
        </authorList>
    </citation>
    <scope>NUCLEOTIDE SEQUENCE [LARGE SCALE GENOMIC DNA]</scope>
    <source>
        <strain evidence="1 2">AMFP18/2</strain>
    </source>
</reference>
<accession>A0ABQ8FIM6</accession>
<name>A0ABQ8FIM6_9FUNG</name>
<sequence>MNDMDDYESRQYKQAIYDVLHHGPASLILAVAQSASVSTVHMDIIKTGLLLREITTEQDTSVVDILGQELDDASIARSSSIAIASNSTVTSSNAAVGIADMHSSSQHALPASLPTSDEHRS</sequence>
<evidence type="ECO:0000313" key="1">
    <source>
        <dbReference type="EMBL" id="KAH6598911.1"/>
    </source>
</evidence>
<protein>
    <submittedName>
        <fullName evidence="1">Uncharacterized protein</fullName>
    </submittedName>
</protein>
<dbReference type="Proteomes" id="UP001648503">
    <property type="component" value="Unassembled WGS sequence"/>
</dbReference>
<evidence type="ECO:0000313" key="2">
    <source>
        <dbReference type="Proteomes" id="UP001648503"/>
    </source>
</evidence>
<keyword evidence="2" id="KW-1185">Reference proteome</keyword>
<organism evidence="1 2">
    <name type="scientific">Batrachochytrium salamandrivorans</name>
    <dbReference type="NCBI Taxonomy" id="1357716"/>
    <lineage>
        <taxon>Eukaryota</taxon>
        <taxon>Fungi</taxon>
        <taxon>Fungi incertae sedis</taxon>
        <taxon>Chytridiomycota</taxon>
        <taxon>Chytridiomycota incertae sedis</taxon>
        <taxon>Chytridiomycetes</taxon>
        <taxon>Rhizophydiales</taxon>
        <taxon>Rhizophydiales incertae sedis</taxon>
        <taxon>Batrachochytrium</taxon>
    </lineage>
</organism>
<gene>
    <name evidence="1" type="ORF">BASA50_003417</name>
</gene>